<comment type="caution">
    <text evidence="4">The sequence shown here is derived from an EMBL/GenBank/DDBJ whole genome shotgun (WGS) entry which is preliminary data.</text>
</comment>
<gene>
    <name evidence="4" type="ORF">GW587_20000</name>
</gene>
<dbReference type="PANTHER" id="PTHR43081">
    <property type="entry name" value="ADENYLATE CYCLASE, TERMINAL-DIFFERENTIATION SPECIFIC-RELATED"/>
    <property type="match status" value="1"/>
</dbReference>
<feature type="domain" description="Guanylate cyclase" evidence="3">
    <location>
        <begin position="437"/>
        <end position="569"/>
    </location>
</feature>
<dbReference type="InterPro" id="IPR007890">
    <property type="entry name" value="CHASE2"/>
</dbReference>
<dbReference type="EMBL" id="JAADJT010000009">
    <property type="protein sequence ID" value="NGZ86532.1"/>
    <property type="molecule type" value="Genomic_DNA"/>
</dbReference>
<name>A0ABX0FPG4_9BURK</name>
<sequence length="624" mass="65913">MKSFFVPRAVSPAALRRVIACAALLLAVCGQWPQSGLAWTGADEWLRDQLIRRQASVQTEQRLAVIDIDETSLAAAGPWPWPRERIASMIEQLLGAYGARGVALDLVLPEPADAGGDARLAMLSQHGPLVLPQAFDYNGNMPLRVGRLSGGNAARRSDDAVAASGYIANHAGLARAAHIGNIGFVPDPDGVIRRLPMQTGFAGRDYPTLSLALLDCCGGTASGAADGPTGGMQHGGGLRRLPYRLQWDAYKVIPASMILDQSAPDELLRDKLVLIGSSSLGLADRVATPLSASTSGLLVHAAALTAQLDARAGLAPAPWPGRPIAVLFAAATIALCAWTLPRKSALVNVAVLAAASALWLTLAWHMAPHDALFGISGPLLGNLFMLAVGVPFAWQLSQRQSRRLLDTLRQYVADAVVDELLRSNLVDPLKPSHCEVTTLIADMQGYTTHVAALPLEQAAELTRAFLDCLTGPVLAAHGTLDKFTGDGLVAFWGAPLPVPDHADQALDAAEAIQAAMLVFNAERARRGLARIRVRIGIESGRAMAGDFGSAARSIYTAVGDSVNVASRLETAARDLPHDVIVGPGTAALCRRHRLLNIGALTLRGKEHPTTLYTLLAHAPQQGVL</sequence>
<dbReference type="Pfam" id="PF00211">
    <property type="entry name" value="Guanylate_cyc"/>
    <property type="match status" value="1"/>
</dbReference>
<dbReference type="CDD" id="cd07302">
    <property type="entry name" value="CHD"/>
    <property type="match status" value="1"/>
</dbReference>
<reference evidence="5" key="2">
    <citation type="submission" date="2023-07" db="EMBL/GenBank/DDBJ databases">
        <title>Duganella aceri sp. nov., isolated from tree sap.</title>
        <authorList>
            <person name="Kim I.S."/>
        </authorList>
    </citation>
    <scope>NUCLEOTIDE SEQUENCE [LARGE SCALE GENOMIC DNA]</scope>
    <source>
        <strain evidence="5">SAP-35</strain>
    </source>
</reference>
<dbReference type="Gene3D" id="3.30.70.1230">
    <property type="entry name" value="Nucleotide cyclase"/>
    <property type="match status" value="1"/>
</dbReference>
<dbReference type="PROSITE" id="PS50125">
    <property type="entry name" value="GUANYLATE_CYCLASE_2"/>
    <property type="match status" value="1"/>
</dbReference>
<evidence type="ECO:0000259" key="3">
    <source>
        <dbReference type="PROSITE" id="PS50125"/>
    </source>
</evidence>
<evidence type="ECO:0000313" key="4">
    <source>
        <dbReference type="EMBL" id="NGZ86532.1"/>
    </source>
</evidence>
<dbReference type="SMART" id="SM00044">
    <property type="entry name" value="CYCc"/>
    <property type="match status" value="1"/>
</dbReference>
<feature type="transmembrane region" description="Helical" evidence="1">
    <location>
        <begin position="319"/>
        <end position="338"/>
    </location>
</feature>
<organism evidence="4 5">
    <name type="scientific">Duganella aceris</name>
    <dbReference type="NCBI Taxonomy" id="2703883"/>
    <lineage>
        <taxon>Bacteria</taxon>
        <taxon>Pseudomonadati</taxon>
        <taxon>Pseudomonadota</taxon>
        <taxon>Betaproteobacteria</taxon>
        <taxon>Burkholderiales</taxon>
        <taxon>Oxalobacteraceae</taxon>
        <taxon>Telluria group</taxon>
        <taxon>Duganella</taxon>
    </lineage>
</organism>
<keyword evidence="2" id="KW-0732">Signal</keyword>
<dbReference type="Proteomes" id="UP000666369">
    <property type="component" value="Unassembled WGS sequence"/>
</dbReference>
<evidence type="ECO:0000256" key="2">
    <source>
        <dbReference type="SAM" id="SignalP"/>
    </source>
</evidence>
<keyword evidence="1" id="KW-1133">Transmembrane helix</keyword>
<protein>
    <submittedName>
        <fullName evidence="4">Adenylate/guanylate cyclase domain-containing protein</fullName>
    </submittedName>
</protein>
<keyword evidence="1" id="KW-0812">Transmembrane</keyword>
<dbReference type="InterPro" id="IPR001054">
    <property type="entry name" value="A/G_cyclase"/>
</dbReference>
<accession>A0ABX0FPG4</accession>
<dbReference type="Pfam" id="PF05226">
    <property type="entry name" value="CHASE2"/>
    <property type="match status" value="1"/>
</dbReference>
<evidence type="ECO:0000256" key="1">
    <source>
        <dbReference type="SAM" id="Phobius"/>
    </source>
</evidence>
<feature type="transmembrane region" description="Helical" evidence="1">
    <location>
        <begin position="371"/>
        <end position="394"/>
    </location>
</feature>
<dbReference type="SMART" id="SM01080">
    <property type="entry name" value="CHASE2"/>
    <property type="match status" value="1"/>
</dbReference>
<reference evidence="4 5" key="1">
    <citation type="submission" date="2020-01" db="EMBL/GenBank/DDBJ databases">
        <authorList>
            <person name="Lee S.D."/>
        </authorList>
    </citation>
    <scope>NUCLEOTIDE SEQUENCE [LARGE SCALE GENOMIC DNA]</scope>
    <source>
        <strain evidence="4 5">SAP-35</strain>
    </source>
</reference>
<dbReference type="PANTHER" id="PTHR43081:SF1">
    <property type="entry name" value="ADENYLATE CYCLASE, TERMINAL-DIFFERENTIATION SPECIFIC"/>
    <property type="match status" value="1"/>
</dbReference>
<dbReference type="InterPro" id="IPR050697">
    <property type="entry name" value="Adenylyl/Guanylyl_Cyclase_3/4"/>
</dbReference>
<keyword evidence="5" id="KW-1185">Reference proteome</keyword>
<keyword evidence="1" id="KW-0472">Membrane</keyword>
<feature type="transmembrane region" description="Helical" evidence="1">
    <location>
        <begin position="345"/>
        <end position="365"/>
    </location>
</feature>
<dbReference type="InterPro" id="IPR029787">
    <property type="entry name" value="Nucleotide_cyclase"/>
</dbReference>
<feature type="chain" id="PRO_5046599795" evidence="2">
    <location>
        <begin position="23"/>
        <end position="624"/>
    </location>
</feature>
<dbReference type="SUPFAM" id="SSF55073">
    <property type="entry name" value="Nucleotide cyclase"/>
    <property type="match status" value="1"/>
</dbReference>
<proteinExistence type="predicted"/>
<feature type="signal peptide" evidence="2">
    <location>
        <begin position="1"/>
        <end position="22"/>
    </location>
</feature>
<evidence type="ECO:0000313" key="5">
    <source>
        <dbReference type="Proteomes" id="UP000666369"/>
    </source>
</evidence>